<dbReference type="Pfam" id="PF00621">
    <property type="entry name" value="RhoGEF"/>
    <property type="match status" value="1"/>
</dbReference>
<dbReference type="PANTHER" id="PTHR12673">
    <property type="entry name" value="FACIOGENITAL DYSPLASIA PROTEIN"/>
    <property type="match status" value="1"/>
</dbReference>
<evidence type="ECO:0000313" key="14">
    <source>
        <dbReference type="Proteomes" id="UP001378592"/>
    </source>
</evidence>
<dbReference type="InterPro" id="IPR000306">
    <property type="entry name" value="Znf_FYVE"/>
</dbReference>
<keyword evidence="14" id="KW-1185">Reference proteome</keyword>
<keyword evidence="4" id="KW-0479">Metal-binding</keyword>
<feature type="region of interest" description="Disordered" evidence="9">
    <location>
        <begin position="582"/>
        <end position="601"/>
    </location>
</feature>
<feature type="region of interest" description="Disordered" evidence="9">
    <location>
        <begin position="155"/>
        <end position="181"/>
    </location>
</feature>
<dbReference type="GO" id="GO:0005085">
    <property type="term" value="F:guanyl-nucleotide exchange factor activity"/>
    <property type="evidence" value="ECO:0007669"/>
    <property type="project" value="UniProtKB-KW"/>
</dbReference>
<feature type="compositionally biased region" description="Basic and acidic residues" evidence="9">
    <location>
        <begin position="158"/>
        <end position="169"/>
    </location>
</feature>
<dbReference type="Pfam" id="PF00169">
    <property type="entry name" value="PH"/>
    <property type="match status" value="2"/>
</dbReference>
<keyword evidence="7" id="KW-0206">Cytoskeleton</keyword>
<dbReference type="GO" id="GO:0005856">
    <property type="term" value="C:cytoskeleton"/>
    <property type="evidence" value="ECO:0007669"/>
    <property type="project" value="UniProtKB-SubCell"/>
</dbReference>
<protein>
    <recommendedName>
        <fullName evidence="15">FYVE, RhoGEF and PH domain-containing protein 6</fullName>
    </recommendedName>
</protein>
<dbReference type="InterPro" id="IPR017455">
    <property type="entry name" value="Znf_FYVE-rel"/>
</dbReference>
<dbReference type="CDD" id="cd13389">
    <property type="entry name" value="PH1_FGD5_FGD6"/>
    <property type="match status" value="1"/>
</dbReference>
<dbReference type="InterPro" id="IPR011993">
    <property type="entry name" value="PH-like_dom_sf"/>
</dbReference>
<feature type="domain" description="PH" evidence="10">
    <location>
        <begin position="999"/>
        <end position="1096"/>
    </location>
</feature>
<dbReference type="Pfam" id="PF01363">
    <property type="entry name" value="FYVE"/>
    <property type="match status" value="1"/>
</dbReference>
<evidence type="ECO:0000256" key="6">
    <source>
        <dbReference type="ARBA" id="ARBA00022833"/>
    </source>
</evidence>
<dbReference type="InterPro" id="IPR035899">
    <property type="entry name" value="DBL_dom_sf"/>
</dbReference>
<sequence length="1359" mass="151956">MAEGGNRKSSVKPVPPPKPTGTTLSIPKSGLKKSIESPVRVSFEGQNTSSRGAVTDVKNVKGIVSENDNECHPSVSSPRVPKILSKPPLLPKPHLSNFQSRKTDWTGKIDSTSEVPHSLSSNISKNHHKPSKLIIPPQKIECENKDTDIGETKAPVAKLDEFDHGDKVSPVRPPRSPKHKNLLGGPFVLEVPRRQQLFLQLQNPCSKSASLGRGVGLPTELKIKTSSLGRNQVKDMAQVLENSGSLHTDCANRSPVRPPRRRNKSITQSPEVISPSHLDVGFQFDNVQSNFPVYAQVNYSSKKNRRSKEDPSTSETQPNEENKSCICDEANLDIVESGSCEIECVEGNDIEADKLREMPKTLCNENSVATEGCESETKEEVDSDYTYFSFVSNKVNLKISSADTVIGSESEINDSISSSHHSLVDKSDGNNPKESIESEMCNEACADCLPVQILEESCDSVSSSKLEWQSVRSSFNSSDSDVALEAGIVQSNLEIATEKQTVSDQNVAKSSETILKNCSGTETSELNIVISAQSKKCCIHTNAFCNCETDSSNLSGISGVSEIKLESPLSERRKNYKRLTSSLPTRKACKKQPKDPRRQSWTGYKDSWHYGEWKSSWLDEGDSSSGNMGDLDSSDNAVKQSSGEEVDSKMKSEQSVGRRLNLWLSSFGKSGKKSRSTKRHSHFYCERQTSDASDVVSKDNVDITVQHSPSLQKSDSHSPQVSSPCSFFSAPSTPQLPCDLNDKVVSEESIVSDLQSDSDGEAGESNYEERNKSCTDSMRNEKKAFYIANELMTSEQVFTDALKLLNINFRQAIQKASSHGNPVIPLAEFDRILNSLPQLQQLNEDLLCDLVERIQNWSSVQKIADVIVKKGPFLKLYTSYIQNFDAQCNYFDECCQKYPKFAKAVKEFEASPVCQKLSVKHYMLKPVQRIPQYRLLLADYARHQDPSSPDYKDTKEALKIVCEVADHANKSLELGDHLSVLLQLQSQLGNYEIIKPGRKLLKDGELYKLSRKERQPRYFILLNDCLLYTSYYGSGPSSGLKVNSEMSLGGMKVTIPQAEDYHNEFSIITSTRSFTLSARSSVERQQWVEALQKAIQEYTSRQLSFQFQKLNVSRPEGSSEPFKLGKEAPIWIQDGRVTKCQLCVAEFTVTFRRHHCRACGKVVCGICSAFRAPLQYMKFQSDRVCEDCFNTLLREFDTPSNKIAEVIKVELGLRKCDKNTLGNVRAHFKRLGPSSGKKSKKHIPQRLLEVTANDAGSQMCGWLQRRSKRSWKRLWFVLKEQVLYVYKASEDVVALETIPVLGYRVEPMKQIHFQLYEGIDAKLVFQLAHPNQQPLVFSADSENLVNRWIAELQKATVLK</sequence>
<evidence type="ECO:0000256" key="8">
    <source>
        <dbReference type="PROSITE-ProRule" id="PRU00091"/>
    </source>
</evidence>
<feature type="domain" description="FYVE-type" evidence="12">
    <location>
        <begin position="1134"/>
        <end position="1193"/>
    </location>
</feature>
<dbReference type="InterPro" id="IPR001849">
    <property type="entry name" value="PH_domain"/>
</dbReference>
<feature type="region of interest" description="Disordered" evidence="9">
    <location>
        <begin position="414"/>
        <end position="435"/>
    </location>
</feature>
<dbReference type="Gene3D" id="1.20.900.10">
    <property type="entry name" value="Dbl homology (DH) domain"/>
    <property type="match status" value="1"/>
</dbReference>
<feature type="region of interest" description="Disordered" evidence="9">
    <location>
        <begin position="242"/>
        <end position="272"/>
    </location>
</feature>
<feature type="region of interest" description="Disordered" evidence="9">
    <location>
        <begin position="619"/>
        <end position="654"/>
    </location>
</feature>
<accession>A0AAN9VDM1</accession>
<gene>
    <name evidence="13" type="ORF">R5R35_002452</name>
</gene>
<keyword evidence="2" id="KW-0963">Cytoplasm</keyword>
<dbReference type="SUPFAM" id="SSF50729">
    <property type="entry name" value="PH domain-like"/>
    <property type="match status" value="2"/>
</dbReference>
<evidence type="ECO:0000256" key="4">
    <source>
        <dbReference type="ARBA" id="ARBA00022723"/>
    </source>
</evidence>
<dbReference type="SMART" id="SM00233">
    <property type="entry name" value="PH"/>
    <property type="match status" value="2"/>
</dbReference>
<dbReference type="GO" id="GO:0005737">
    <property type="term" value="C:cytoplasm"/>
    <property type="evidence" value="ECO:0007669"/>
    <property type="project" value="TreeGrafter"/>
</dbReference>
<evidence type="ECO:0000256" key="5">
    <source>
        <dbReference type="ARBA" id="ARBA00022771"/>
    </source>
</evidence>
<keyword evidence="3" id="KW-0344">Guanine-nucleotide releasing factor</keyword>
<organism evidence="13 14">
    <name type="scientific">Gryllus longicercus</name>
    <dbReference type="NCBI Taxonomy" id="2509291"/>
    <lineage>
        <taxon>Eukaryota</taxon>
        <taxon>Metazoa</taxon>
        <taxon>Ecdysozoa</taxon>
        <taxon>Arthropoda</taxon>
        <taxon>Hexapoda</taxon>
        <taxon>Insecta</taxon>
        <taxon>Pterygota</taxon>
        <taxon>Neoptera</taxon>
        <taxon>Polyneoptera</taxon>
        <taxon>Orthoptera</taxon>
        <taxon>Ensifera</taxon>
        <taxon>Gryllidea</taxon>
        <taxon>Grylloidea</taxon>
        <taxon>Gryllidae</taxon>
        <taxon>Gryllinae</taxon>
        <taxon>Gryllus</taxon>
    </lineage>
</organism>
<dbReference type="SUPFAM" id="SSF48065">
    <property type="entry name" value="DBL homology domain (DH-domain)"/>
    <property type="match status" value="1"/>
</dbReference>
<feature type="region of interest" description="Disordered" evidence="9">
    <location>
        <begin position="1"/>
        <end position="53"/>
    </location>
</feature>
<feature type="compositionally biased region" description="Polar residues" evidence="9">
    <location>
        <begin position="634"/>
        <end position="643"/>
    </location>
</feature>
<dbReference type="InterPro" id="IPR013083">
    <property type="entry name" value="Znf_RING/FYVE/PHD"/>
</dbReference>
<dbReference type="Proteomes" id="UP001378592">
    <property type="component" value="Unassembled WGS sequence"/>
</dbReference>
<feature type="region of interest" description="Disordered" evidence="9">
    <location>
        <begin position="300"/>
        <end position="322"/>
    </location>
</feature>
<evidence type="ECO:0000259" key="11">
    <source>
        <dbReference type="PROSITE" id="PS50010"/>
    </source>
</evidence>
<comment type="caution">
    <text evidence="13">The sequence shown here is derived from an EMBL/GenBank/DDBJ whole genome shotgun (WGS) entry which is preliminary data.</text>
</comment>
<feature type="compositionally biased region" description="Polar residues" evidence="9">
    <location>
        <begin position="109"/>
        <end position="124"/>
    </location>
</feature>
<dbReference type="SMART" id="SM00064">
    <property type="entry name" value="FYVE"/>
    <property type="match status" value="1"/>
</dbReference>
<reference evidence="13 14" key="1">
    <citation type="submission" date="2024-03" db="EMBL/GenBank/DDBJ databases">
        <title>The genome assembly and annotation of the cricket Gryllus longicercus Weissman &amp; Gray.</title>
        <authorList>
            <person name="Szrajer S."/>
            <person name="Gray D."/>
            <person name="Ylla G."/>
        </authorList>
    </citation>
    <scope>NUCLEOTIDE SEQUENCE [LARGE SCALE GENOMIC DNA]</scope>
    <source>
        <strain evidence="13">DAG 2021-001</strain>
        <tissue evidence="13">Whole body minus gut</tissue>
    </source>
</reference>
<feature type="region of interest" description="Disordered" evidence="9">
    <location>
        <begin position="66"/>
        <end position="139"/>
    </location>
</feature>
<evidence type="ECO:0000259" key="12">
    <source>
        <dbReference type="PROSITE" id="PS50178"/>
    </source>
</evidence>
<keyword evidence="5 8" id="KW-0863">Zinc-finger</keyword>
<evidence type="ECO:0008006" key="15">
    <source>
        <dbReference type="Google" id="ProtNLM"/>
    </source>
</evidence>
<dbReference type="Gene3D" id="3.30.40.10">
    <property type="entry name" value="Zinc/RING finger domain, C3HC4 (zinc finger)"/>
    <property type="match status" value="1"/>
</dbReference>
<dbReference type="PANTHER" id="PTHR12673:SF267">
    <property type="entry name" value="PROTEIN CBG10230"/>
    <property type="match status" value="1"/>
</dbReference>
<feature type="region of interest" description="Disordered" evidence="9">
    <location>
        <begin position="750"/>
        <end position="775"/>
    </location>
</feature>
<evidence type="ECO:0000256" key="3">
    <source>
        <dbReference type="ARBA" id="ARBA00022658"/>
    </source>
</evidence>
<dbReference type="InterPro" id="IPR051092">
    <property type="entry name" value="FYVE_RhoGEF_PH"/>
</dbReference>
<dbReference type="PROSITE" id="PS50010">
    <property type="entry name" value="DH_2"/>
    <property type="match status" value="1"/>
</dbReference>
<dbReference type="GO" id="GO:0008270">
    <property type="term" value="F:zinc ion binding"/>
    <property type="evidence" value="ECO:0007669"/>
    <property type="project" value="UniProtKB-KW"/>
</dbReference>
<dbReference type="EMBL" id="JAZDUA010000251">
    <property type="protein sequence ID" value="KAK7862900.1"/>
    <property type="molecule type" value="Genomic_DNA"/>
</dbReference>
<evidence type="ECO:0000256" key="2">
    <source>
        <dbReference type="ARBA" id="ARBA00022490"/>
    </source>
</evidence>
<evidence type="ECO:0000313" key="13">
    <source>
        <dbReference type="EMBL" id="KAK7862900.1"/>
    </source>
</evidence>
<dbReference type="Gene3D" id="2.30.29.30">
    <property type="entry name" value="Pleckstrin-homology domain (PH domain)/Phosphotyrosine-binding domain (PTB)"/>
    <property type="match status" value="2"/>
</dbReference>
<dbReference type="CDD" id="cd13237">
    <property type="entry name" value="PH2_FGD5_FGD6"/>
    <property type="match status" value="1"/>
</dbReference>
<evidence type="ECO:0000256" key="1">
    <source>
        <dbReference type="ARBA" id="ARBA00004245"/>
    </source>
</evidence>
<keyword evidence="6" id="KW-0862">Zinc</keyword>
<feature type="domain" description="PH" evidence="10">
    <location>
        <begin position="1256"/>
        <end position="1357"/>
    </location>
</feature>
<proteinExistence type="predicted"/>
<name>A0AAN9VDM1_9ORTH</name>
<dbReference type="CDD" id="cd00160">
    <property type="entry name" value="RhoGEF"/>
    <property type="match status" value="1"/>
</dbReference>
<evidence type="ECO:0000256" key="9">
    <source>
        <dbReference type="SAM" id="MobiDB-lite"/>
    </source>
</evidence>
<dbReference type="InterPro" id="IPR000219">
    <property type="entry name" value="DH_dom"/>
</dbReference>
<evidence type="ECO:0000256" key="7">
    <source>
        <dbReference type="ARBA" id="ARBA00023212"/>
    </source>
</evidence>
<evidence type="ECO:0000259" key="10">
    <source>
        <dbReference type="PROSITE" id="PS50003"/>
    </source>
</evidence>
<feature type="region of interest" description="Disordered" evidence="9">
    <location>
        <begin position="708"/>
        <end position="728"/>
    </location>
</feature>
<feature type="domain" description="DH" evidence="11">
    <location>
        <begin position="783"/>
        <end position="971"/>
    </location>
</feature>
<dbReference type="PROSITE" id="PS50003">
    <property type="entry name" value="PH_DOMAIN"/>
    <property type="match status" value="2"/>
</dbReference>
<dbReference type="PROSITE" id="PS50178">
    <property type="entry name" value="ZF_FYVE"/>
    <property type="match status" value="1"/>
</dbReference>
<dbReference type="SMART" id="SM00325">
    <property type="entry name" value="RhoGEF"/>
    <property type="match status" value="1"/>
</dbReference>
<comment type="subcellular location">
    <subcellularLocation>
        <location evidence="1">Cytoplasm</location>
        <location evidence="1">Cytoskeleton</location>
    </subcellularLocation>
</comment>